<comment type="caution">
    <text evidence="2">The sequence shown here is derived from an EMBL/GenBank/DDBJ whole genome shotgun (WGS) entry which is preliminary data.</text>
</comment>
<keyword evidence="3" id="KW-1185">Reference proteome</keyword>
<evidence type="ECO:0000256" key="1">
    <source>
        <dbReference type="SAM" id="SignalP"/>
    </source>
</evidence>
<dbReference type="EMBL" id="JACOFU010000002">
    <property type="protein sequence ID" value="MBC3830998.1"/>
    <property type="molecule type" value="Genomic_DNA"/>
</dbReference>
<evidence type="ECO:0000313" key="3">
    <source>
        <dbReference type="Proteomes" id="UP000643610"/>
    </source>
</evidence>
<dbReference type="PROSITE" id="PS51257">
    <property type="entry name" value="PROKAR_LIPOPROTEIN"/>
    <property type="match status" value="1"/>
</dbReference>
<dbReference type="Pfam" id="PF10978">
    <property type="entry name" value="DUF2785"/>
    <property type="match status" value="1"/>
</dbReference>
<proteinExistence type="predicted"/>
<accession>A0ABR6XNC1</accession>
<protein>
    <submittedName>
        <fullName evidence="2">DUF2785 domain-containing protein</fullName>
    </submittedName>
</protein>
<keyword evidence="1" id="KW-0732">Signal</keyword>
<evidence type="ECO:0000313" key="2">
    <source>
        <dbReference type="EMBL" id="MBC3830998.1"/>
    </source>
</evidence>
<dbReference type="RefSeq" id="WP_186890034.1">
    <property type="nucleotide sequence ID" value="NZ_JACOFU010000002.1"/>
</dbReference>
<dbReference type="InterPro" id="IPR021247">
    <property type="entry name" value="DUF2785"/>
</dbReference>
<feature type="signal peptide" evidence="1">
    <location>
        <begin position="1"/>
        <end position="26"/>
    </location>
</feature>
<sequence length="302" mass="34197">MRTSFHVFAAKFLLSVSILVSANSFAGCPPSGKSLDDLKKLKTSQWKISDATQRQQTALAMLDCLSNSNPQLRDEITFEALSFWMRGELLSSETVHQIREQLLKQILDKTSADDEGFAKPFSALVLAEVARVDRRKAFMSDSQRQEMVETAALYLGQIVDFRGFDEKTGWRHGVAHAADWMMQLSLNPALNKSQHETMLAALALQIRNERHFYQYGEAERLMTPVFYLGLRSSLTSEEWDTWFASLLSTSLDLKKTTQASLARKHNLSAFLSAIYVNLQESKQIALQEKLLPIVIKSMKKLN</sequence>
<dbReference type="Proteomes" id="UP000643610">
    <property type="component" value="Unassembled WGS sequence"/>
</dbReference>
<gene>
    <name evidence="2" type="ORF">H8K33_05725</name>
</gene>
<name>A0ABR6XNC1_9BURK</name>
<feature type="chain" id="PRO_5045753744" evidence="1">
    <location>
        <begin position="27"/>
        <end position="302"/>
    </location>
</feature>
<organism evidence="2 3">
    <name type="scientific">Undibacterium amnicola</name>
    <dbReference type="NCBI Taxonomy" id="1834038"/>
    <lineage>
        <taxon>Bacteria</taxon>
        <taxon>Pseudomonadati</taxon>
        <taxon>Pseudomonadota</taxon>
        <taxon>Betaproteobacteria</taxon>
        <taxon>Burkholderiales</taxon>
        <taxon>Oxalobacteraceae</taxon>
        <taxon>Undibacterium</taxon>
    </lineage>
</organism>
<reference evidence="2 3" key="1">
    <citation type="submission" date="2020-08" db="EMBL/GenBank/DDBJ databases">
        <title>Novel species isolated from subtropical streams in China.</title>
        <authorList>
            <person name="Lu H."/>
        </authorList>
    </citation>
    <scope>NUCLEOTIDE SEQUENCE [LARGE SCALE GENOMIC DNA]</scope>
    <source>
        <strain evidence="2 3">KCTC 52442</strain>
    </source>
</reference>